<evidence type="ECO:0000256" key="3">
    <source>
        <dbReference type="ARBA" id="ARBA00023237"/>
    </source>
</evidence>
<dbReference type="PANTHER" id="PTHR30329:SF21">
    <property type="entry name" value="LIPOPROTEIN YIAD-RELATED"/>
    <property type="match status" value="1"/>
</dbReference>
<dbReference type="InterPro" id="IPR002368">
    <property type="entry name" value="OmpA"/>
</dbReference>
<dbReference type="PROSITE" id="PS51257">
    <property type="entry name" value="PROKAR_LIPOPROTEIN"/>
    <property type="match status" value="1"/>
</dbReference>
<dbReference type="CDD" id="cd07185">
    <property type="entry name" value="OmpA_C-like"/>
    <property type="match status" value="1"/>
</dbReference>
<dbReference type="PROSITE" id="PS51123">
    <property type="entry name" value="OMPA_2"/>
    <property type="match status" value="1"/>
</dbReference>
<dbReference type="SUPFAM" id="SSF103088">
    <property type="entry name" value="OmpA-like"/>
    <property type="match status" value="1"/>
</dbReference>
<reference evidence="8" key="1">
    <citation type="journal article" date="2019" name="Int. J. Syst. Evol. Microbiol.">
        <title>The Global Catalogue of Microorganisms (GCM) 10K type strain sequencing project: providing services to taxonomists for standard genome sequencing and annotation.</title>
        <authorList>
            <consortium name="The Broad Institute Genomics Platform"/>
            <consortium name="The Broad Institute Genome Sequencing Center for Infectious Disease"/>
            <person name="Wu L."/>
            <person name="Ma J."/>
        </authorList>
    </citation>
    <scope>NUCLEOTIDE SEQUENCE [LARGE SCALE GENOMIC DNA]</scope>
    <source>
        <strain evidence="8">KCTC 42441</strain>
    </source>
</reference>
<sequence length="163" mass="16955">MNAMKLAVPALLATATLLTACQTPAPAPEPAPPPPVVQNQKLSTDGLFAFGKSEIAADGVEGRTQLDAFAADLLAGPPFEIVHVIGHSDRIGSADANVALSTRRANSVRDYLVEKGVPADRITAVGRGSVEPVVECEDQDRDALIACLAPNRRVEIRVVPAGG</sequence>
<dbReference type="PRINTS" id="PR01022">
    <property type="entry name" value="OUTRMMBRANEA"/>
</dbReference>
<dbReference type="Gene3D" id="3.30.1330.60">
    <property type="entry name" value="OmpA-like domain"/>
    <property type="match status" value="1"/>
</dbReference>
<keyword evidence="3" id="KW-0998">Cell outer membrane</keyword>
<comment type="subcellular location">
    <subcellularLocation>
        <location evidence="1">Cell outer membrane</location>
    </subcellularLocation>
</comment>
<dbReference type="InterPro" id="IPR050330">
    <property type="entry name" value="Bact_OuterMem_StrucFunc"/>
</dbReference>
<dbReference type="PRINTS" id="PR01021">
    <property type="entry name" value="OMPADOMAIN"/>
</dbReference>
<dbReference type="InterPro" id="IPR006664">
    <property type="entry name" value="OMP_bac"/>
</dbReference>
<evidence type="ECO:0000313" key="7">
    <source>
        <dbReference type="EMBL" id="MFC3715353.1"/>
    </source>
</evidence>
<comment type="caution">
    <text evidence="7">The sequence shown here is derived from an EMBL/GenBank/DDBJ whole genome shotgun (WGS) entry which is preliminary data.</text>
</comment>
<feature type="signal peptide" evidence="5">
    <location>
        <begin position="1"/>
        <end position="20"/>
    </location>
</feature>
<dbReference type="RefSeq" id="WP_386742477.1">
    <property type="nucleotide sequence ID" value="NZ_JBHRYA010000003.1"/>
</dbReference>
<evidence type="ECO:0000256" key="5">
    <source>
        <dbReference type="SAM" id="SignalP"/>
    </source>
</evidence>
<name>A0ABV7XHV5_9GAMM</name>
<evidence type="ECO:0000256" key="1">
    <source>
        <dbReference type="ARBA" id="ARBA00004442"/>
    </source>
</evidence>
<keyword evidence="5" id="KW-0732">Signal</keyword>
<keyword evidence="8" id="KW-1185">Reference proteome</keyword>
<feature type="chain" id="PRO_5046398573" evidence="5">
    <location>
        <begin position="21"/>
        <end position="163"/>
    </location>
</feature>
<evidence type="ECO:0000256" key="2">
    <source>
        <dbReference type="ARBA" id="ARBA00023136"/>
    </source>
</evidence>
<dbReference type="EMBL" id="JBHRYA010000003">
    <property type="protein sequence ID" value="MFC3715353.1"/>
    <property type="molecule type" value="Genomic_DNA"/>
</dbReference>
<dbReference type="InterPro" id="IPR006665">
    <property type="entry name" value="OmpA-like"/>
</dbReference>
<dbReference type="Pfam" id="PF00691">
    <property type="entry name" value="OmpA"/>
    <property type="match status" value="1"/>
</dbReference>
<organism evidence="7 8">
    <name type="scientific">Luteimonas soli</name>
    <dbReference type="NCBI Taxonomy" id="1648966"/>
    <lineage>
        <taxon>Bacteria</taxon>
        <taxon>Pseudomonadati</taxon>
        <taxon>Pseudomonadota</taxon>
        <taxon>Gammaproteobacteria</taxon>
        <taxon>Lysobacterales</taxon>
        <taxon>Lysobacteraceae</taxon>
        <taxon>Luteimonas</taxon>
    </lineage>
</organism>
<evidence type="ECO:0000259" key="6">
    <source>
        <dbReference type="PROSITE" id="PS51123"/>
    </source>
</evidence>
<accession>A0ABV7XHV5</accession>
<keyword evidence="2 4" id="KW-0472">Membrane</keyword>
<proteinExistence type="predicted"/>
<dbReference type="Proteomes" id="UP001595705">
    <property type="component" value="Unassembled WGS sequence"/>
</dbReference>
<dbReference type="PANTHER" id="PTHR30329">
    <property type="entry name" value="STATOR ELEMENT OF FLAGELLAR MOTOR COMPLEX"/>
    <property type="match status" value="1"/>
</dbReference>
<feature type="domain" description="OmpA-like" evidence="6">
    <location>
        <begin position="35"/>
        <end position="162"/>
    </location>
</feature>
<dbReference type="InterPro" id="IPR036737">
    <property type="entry name" value="OmpA-like_sf"/>
</dbReference>
<gene>
    <name evidence="7" type="ORF">ACFONC_04215</name>
</gene>
<protein>
    <submittedName>
        <fullName evidence="7">OmpA family protein</fullName>
    </submittedName>
</protein>
<evidence type="ECO:0000313" key="8">
    <source>
        <dbReference type="Proteomes" id="UP001595705"/>
    </source>
</evidence>
<evidence type="ECO:0000256" key="4">
    <source>
        <dbReference type="PROSITE-ProRule" id="PRU00473"/>
    </source>
</evidence>